<evidence type="ECO:0000313" key="16">
    <source>
        <dbReference type="EMBL" id="GKT43743.1"/>
    </source>
</evidence>
<evidence type="ECO:0000259" key="15">
    <source>
        <dbReference type="PROSITE" id="PS50212"/>
    </source>
</evidence>
<dbReference type="SUPFAM" id="SSF50044">
    <property type="entry name" value="SH3-domain"/>
    <property type="match status" value="1"/>
</dbReference>
<gene>
    <name evidence="16" type="ORF">ColSpa_03924</name>
</gene>
<evidence type="ECO:0000256" key="7">
    <source>
        <dbReference type="ARBA" id="ARBA00022443"/>
    </source>
</evidence>
<sequence>MLMTQTAVPALVQGQKNNYNLRNKPSRENLNLEHNNNYYQSQPALDQSGVGHAYSPYSQAITSSSSVMNGIAGTAPPGTMYVRALYDYEADDRTSLSFHEGDVIQVITQLESGWWDGVINGVRGWFPSNYCQIVTSTDEIPDQDQNGELDHVDDEEDNQEVYDEQLEEDDESELEDANGLPLEGTDLGDKSRADFWIPQATPDGRLFYYNMMTGDRSMELPLESPSSTNETGPRNRMNVNVPEKTRPPPEMMARGLTQDEDEDSEVNSASELEGESLMLASRGSLPRNRRSRSEMLSPSTSMDSMNGTAQVPRGKNEAYLNPNLAPNATPMIASATSFTSTSYNTPPTSTVPRSFFDDGSAPPLTWTRLVSNMRRAVDRYRDAITSNNRSEYVARAEDISDHLRLLLAAGSGTTDNHSGQPSIISTNKALYPHFRDMMSKFSKLVISSHIAAADWPNAESVQKCLQEADGVLLGVFSYVEIARQQRGEEIPRLFPGFVIGSSTGGSWQNNGLGSRDPITANFLEDEEGVIEPTAMLDGKLLERLDELKRMLVFSIRELDKNLVVADKIITPFRHEIIGNNVCSAGGKVLETFKPWYALIESIDLSSLGNSFQTPQLADFAANKQSLYDNISDLVVGCQAVAGPLADEWAEVRGEALENRLEYVRQCAKALEMNSSHIGFSLQLLSEQVQINLQQHVDSRQRDDAMQREQLRRGDTMPYDRPHQRTESRTTPTPVRPPMITSQSFTEGDNTGNFRGGDYSKVKKILGDDPNPQSNMPPVDDTPEFLKLDHEPDLAWDNKLTPPIVKGGTLEALVEQLTRHDKLDSNFNNTFLLTYRSFTTAQDLFKLLVNRFGIQPPEGLSQQDFEAWRDRKQKLIRFRVVNILKSWFDNFWMEEHNEESKQLIRDVYTFARDTVKSTETPGSAPSCQSWIKGLVANKPGPATLNQNTPSPIMPKNMKKLKFLDIDVTEFARQLTIIESRLYGKIKPTECLNKTWQKKVGDGEPEPAPNVKALILHSNQMTNWVAEMILAQMDVKKRVIVIKHFVAVADKCRSLNNFSTLTSIISALGTAPIARLKRTWDQVPQRTQGVLETMRKLMASTKNFGEYREALHVANPPCIPFFGVYLTDLTFIEDGIPSIIKKTNLINFAKRAKTAEVIRDIQQYQAVGYSLQPVPELQDYIISNMQAAGDVHEMYDKSLQVEPREREDEKIVRYVALRDQPGAFGAVSFWG</sequence>
<dbReference type="GeneID" id="73324726"/>
<dbReference type="Pfam" id="PF00617">
    <property type="entry name" value="RasGEF"/>
    <property type="match status" value="1"/>
</dbReference>
<evidence type="ECO:0000256" key="4">
    <source>
        <dbReference type="ARBA" id="ARBA00011446"/>
    </source>
</evidence>
<comment type="subunit">
    <text evidence="4">Component of the ESCRT-0 complex composed of HSE1 and VPS27.</text>
</comment>
<keyword evidence="7 11" id="KW-0728">SH3 domain</keyword>
<comment type="function">
    <text evidence="1">Component of the ESCRT-0 complex which is the sorting receptor for ubiquitinated cargo proteins at the multivesicular body (MVB).</text>
</comment>
<dbReference type="SMART" id="SM00147">
    <property type="entry name" value="RasGEF"/>
    <property type="match status" value="1"/>
</dbReference>
<dbReference type="InterPro" id="IPR056685">
    <property type="entry name" value="DUF7783"/>
</dbReference>
<feature type="domain" description="SH3" evidence="13">
    <location>
        <begin position="77"/>
        <end position="136"/>
    </location>
</feature>
<dbReference type="Pfam" id="PF25008">
    <property type="entry name" value="DUF7784"/>
    <property type="match status" value="1"/>
</dbReference>
<evidence type="ECO:0000313" key="17">
    <source>
        <dbReference type="Proteomes" id="UP001055115"/>
    </source>
</evidence>
<proteinExistence type="inferred from homology"/>
<dbReference type="PRINTS" id="PR00452">
    <property type="entry name" value="SH3DOMAIN"/>
</dbReference>
<evidence type="ECO:0000256" key="2">
    <source>
        <dbReference type="ARBA" id="ARBA00004125"/>
    </source>
</evidence>
<dbReference type="SUPFAM" id="SSF48366">
    <property type="entry name" value="Ras GEF"/>
    <property type="match status" value="1"/>
</dbReference>
<dbReference type="InterPro" id="IPR036028">
    <property type="entry name" value="SH3-like_dom_sf"/>
</dbReference>
<keyword evidence="16" id="KW-0131">Cell cycle</keyword>
<dbReference type="InterPro" id="IPR001895">
    <property type="entry name" value="RASGEF_cat_dom"/>
</dbReference>
<accession>A0AA37LCD4</accession>
<evidence type="ECO:0000256" key="6">
    <source>
        <dbReference type="ARBA" id="ARBA00018978"/>
    </source>
</evidence>
<evidence type="ECO:0000256" key="8">
    <source>
        <dbReference type="ARBA" id="ARBA00022658"/>
    </source>
</evidence>
<keyword evidence="17" id="KW-1185">Reference proteome</keyword>
<evidence type="ECO:0000256" key="12">
    <source>
        <dbReference type="SAM" id="MobiDB-lite"/>
    </source>
</evidence>
<dbReference type="CDD" id="cd06224">
    <property type="entry name" value="REM"/>
    <property type="match status" value="1"/>
</dbReference>
<evidence type="ECO:0000256" key="1">
    <source>
        <dbReference type="ARBA" id="ARBA00002654"/>
    </source>
</evidence>
<dbReference type="Gene3D" id="1.10.840.10">
    <property type="entry name" value="Ras guanine-nucleotide exchange factors catalytic domain"/>
    <property type="match status" value="1"/>
</dbReference>
<dbReference type="CDD" id="cd11883">
    <property type="entry name" value="SH3_Sdc25"/>
    <property type="match status" value="1"/>
</dbReference>
<name>A0AA37LCD4_9PEZI</name>
<feature type="compositionally biased region" description="Polar residues" evidence="12">
    <location>
        <begin position="739"/>
        <end position="752"/>
    </location>
</feature>
<dbReference type="InterPro" id="IPR023578">
    <property type="entry name" value="Ras_GEF_dom_sf"/>
</dbReference>
<dbReference type="InterPro" id="IPR000651">
    <property type="entry name" value="Ras-like_Gua-exchang_fac_N"/>
</dbReference>
<feature type="region of interest" description="Disordered" evidence="12">
    <location>
        <begin position="220"/>
        <end position="317"/>
    </location>
</feature>
<dbReference type="Pfam" id="PF23518">
    <property type="entry name" value="WW_2"/>
    <property type="match status" value="1"/>
</dbReference>
<dbReference type="Proteomes" id="UP001055115">
    <property type="component" value="Unassembled WGS sequence"/>
</dbReference>
<dbReference type="InterPro" id="IPR036964">
    <property type="entry name" value="RASGEF_cat_dom_sf"/>
</dbReference>
<dbReference type="InterPro" id="IPR057827">
    <property type="entry name" value="WW_fungi"/>
</dbReference>
<comment type="subcellular location">
    <subcellularLocation>
        <location evidence="2">Endosome membrane</location>
        <topology evidence="2">Peripheral membrane protein</topology>
        <orientation evidence="2">Cytoplasmic side</orientation>
    </subcellularLocation>
</comment>
<dbReference type="PROSITE" id="PS50002">
    <property type="entry name" value="SH3"/>
    <property type="match status" value="1"/>
</dbReference>
<feature type="domain" description="Ras-GEF" evidence="14">
    <location>
        <begin position="965"/>
        <end position="1202"/>
    </location>
</feature>
<dbReference type="InterPro" id="IPR001452">
    <property type="entry name" value="SH3_domain"/>
</dbReference>
<dbReference type="Gene3D" id="2.30.30.40">
    <property type="entry name" value="SH3 Domains"/>
    <property type="match status" value="1"/>
</dbReference>
<evidence type="ECO:0000256" key="11">
    <source>
        <dbReference type="PROSITE-ProRule" id="PRU00192"/>
    </source>
</evidence>
<dbReference type="RefSeq" id="XP_049126093.1">
    <property type="nucleotide sequence ID" value="XM_049270136.1"/>
</dbReference>
<dbReference type="Pfam" id="PF25006">
    <property type="entry name" value="DUF7783"/>
    <property type="match status" value="1"/>
</dbReference>
<feature type="region of interest" description="Disordered" evidence="12">
    <location>
        <begin position="696"/>
        <end position="755"/>
    </location>
</feature>
<keyword evidence="9" id="KW-0967">Endosome</keyword>
<protein>
    <recommendedName>
        <fullName evidence="5">Class E vacuolar protein-sorting machinery protein HSE1</fullName>
    </recommendedName>
    <alternativeName>
        <fullName evidence="6">Class E vacuolar protein-sorting machinery protein hse1</fullName>
    </alternativeName>
</protein>
<dbReference type="AlphaFoldDB" id="A0AA37LCD4"/>
<feature type="compositionally biased region" description="Basic and acidic residues" evidence="12">
    <location>
        <begin position="696"/>
        <end position="727"/>
    </location>
</feature>
<dbReference type="GO" id="GO:0005886">
    <property type="term" value="C:plasma membrane"/>
    <property type="evidence" value="ECO:0007669"/>
    <property type="project" value="TreeGrafter"/>
</dbReference>
<keyword evidence="16" id="KW-0132">Cell division</keyword>
<reference evidence="16 17" key="1">
    <citation type="submission" date="2022-03" db="EMBL/GenBank/DDBJ databases">
        <title>Genome data of Colletotrichum spp.</title>
        <authorList>
            <person name="Utami Y.D."/>
            <person name="Hiruma K."/>
        </authorList>
    </citation>
    <scope>NUCLEOTIDE SEQUENCE [LARGE SCALE GENOMIC DNA]</scope>
    <source>
        <strain evidence="16 17">MAFF 239500</strain>
    </source>
</reference>
<dbReference type="GO" id="GO:0005085">
    <property type="term" value="F:guanyl-nucleotide exchange factor activity"/>
    <property type="evidence" value="ECO:0007669"/>
    <property type="project" value="UniProtKB-KW"/>
</dbReference>
<evidence type="ECO:0000259" key="14">
    <source>
        <dbReference type="PROSITE" id="PS50009"/>
    </source>
</evidence>
<dbReference type="InterPro" id="IPR008937">
    <property type="entry name" value="Ras-like_GEF"/>
</dbReference>
<dbReference type="CDD" id="cd00155">
    <property type="entry name" value="RasGEF"/>
    <property type="match status" value="1"/>
</dbReference>
<dbReference type="PROSITE" id="PS50212">
    <property type="entry name" value="RASGEF_NTER"/>
    <property type="match status" value="1"/>
</dbReference>
<dbReference type="GO" id="GO:0010008">
    <property type="term" value="C:endosome membrane"/>
    <property type="evidence" value="ECO:0007669"/>
    <property type="project" value="UniProtKB-SubCell"/>
</dbReference>
<dbReference type="SMART" id="SM00229">
    <property type="entry name" value="RasGEFN"/>
    <property type="match status" value="1"/>
</dbReference>
<dbReference type="GO" id="GO:0051301">
    <property type="term" value="P:cell division"/>
    <property type="evidence" value="ECO:0007669"/>
    <property type="project" value="UniProtKB-KW"/>
</dbReference>
<dbReference type="SMART" id="SM00326">
    <property type="entry name" value="SH3"/>
    <property type="match status" value="1"/>
</dbReference>
<feature type="compositionally biased region" description="Polar residues" evidence="12">
    <location>
        <begin position="294"/>
        <end position="309"/>
    </location>
</feature>
<evidence type="ECO:0000256" key="5">
    <source>
        <dbReference type="ARBA" id="ARBA00017923"/>
    </source>
</evidence>
<keyword evidence="8 10" id="KW-0344">Guanine-nucleotide releasing factor</keyword>
<dbReference type="PROSITE" id="PS50009">
    <property type="entry name" value="RASGEF_CAT"/>
    <property type="match status" value="1"/>
</dbReference>
<evidence type="ECO:0000256" key="9">
    <source>
        <dbReference type="ARBA" id="ARBA00022753"/>
    </source>
</evidence>
<feature type="compositionally biased region" description="Acidic residues" evidence="12">
    <location>
        <begin position="139"/>
        <end position="176"/>
    </location>
</feature>
<dbReference type="GO" id="GO:0007265">
    <property type="term" value="P:Ras protein signal transduction"/>
    <property type="evidence" value="ECO:0007669"/>
    <property type="project" value="TreeGrafter"/>
</dbReference>
<dbReference type="EMBL" id="BQXU01000008">
    <property type="protein sequence ID" value="GKT43743.1"/>
    <property type="molecule type" value="Genomic_DNA"/>
</dbReference>
<comment type="caution">
    <text evidence="16">The sequence shown here is derived from an EMBL/GenBank/DDBJ whole genome shotgun (WGS) entry which is preliminary data.</text>
</comment>
<evidence type="ECO:0000259" key="13">
    <source>
        <dbReference type="PROSITE" id="PS50002"/>
    </source>
</evidence>
<dbReference type="FunFam" id="2.30.30.40:FF:000072">
    <property type="entry name" value="Unconventional Myosin IB"/>
    <property type="match status" value="1"/>
</dbReference>
<dbReference type="PANTHER" id="PTHR23113:SF368">
    <property type="entry name" value="CELL DIVISION CONTROL PROTEIN 25"/>
    <property type="match status" value="1"/>
</dbReference>
<organism evidence="16 17">
    <name type="scientific">Colletotrichum spaethianum</name>
    <dbReference type="NCBI Taxonomy" id="700344"/>
    <lineage>
        <taxon>Eukaryota</taxon>
        <taxon>Fungi</taxon>
        <taxon>Dikarya</taxon>
        <taxon>Ascomycota</taxon>
        <taxon>Pezizomycotina</taxon>
        <taxon>Sordariomycetes</taxon>
        <taxon>Hypocreomycetidae</taxon>
        <taxon>Glomerellales</taxon>
        <taxon>Glomerellaceae</taxon>
        <taxon>Colletotrichum</taxon>
        <taxon>Colletotrichum spaethianum species complex</taxon>
    </lineage>
</organism>
<comment type="similarity">
    <text evidence="3">Belongs to the STAM family.</text>
</comment>
<evidence type="ECO:0000256" key="10">
    <source>
        <dbReference type="PROSITE-ProRule" id="PRU00168"/>
    </source>
</evidence>
<dbReference type="InterPro" id="IPR019804">
    <property type="entry name" value="Ras_G-nucl-exch_fac_CS"/>
</dbReference>
<dbReference type="Pfam" id="PF00018">
    <property type="entry name" value="SH3_1"/>
    <property type="match status" value="1"/>
</dbReference>
<dbReference type="Gene3D" id="1.20.870.10">
    <property type="entry name" value="Son of sevenless (SoS) protein Chain: S domain 1"/>
    <property type="match status" value="1"/>
</dbReference>
<feature type="region of interest" description="Disordered" evidence="12">
    <location>
        <begin position="138"/>
        <end position="190"/>
    </location>
</feature>
<dbReference type="PROSITE" id="PS00720">
    <property type="entry name" value="RASGEF"/>
    <property type="match status" value="1"/>
</dbReference>
<dbReference type="PANTHER" id="PTHR23113">
    <property type="entry name" value="GUANINE NUCLEOTIDE EXCHANGE FACTOR"/>
    <property type="match status" value="1"/>
</dbReference>
<dbReference type="InterPro" id="IPR056686">
    <property type="entry name" value="DUF7784"/>
</dbReference>
<feature type="domain" description="N-terminal Ras-GEF" evidence="15">
    <location>
        <begin position="800"/>
        <end position="934"/>
    </location>
</feature>
<dbReference type="Pfam" id="PF00618">
    <property type="entry name" value="RasGEF_N"/>
    <property type="match status" value="1"/>
</dbReference>
<evidence type="ECO:0000256" key="3">
    <source>
        <dbReference type="ARBA" id="ARBA00009666"/>
    </source>
</evidence>